<organism evidence="11">
    <name type="scientific">Candidatus Kentrum eta</name>
    <dbReference type="NCBI Taxonomy" id="2126337"/>
    <lineage>
        <taxon>Bacteria</taxon>
        <taxon>Pseudomonadati</taxon>
        <taxon>Pseudomonadota</taxon>
        <taxon>Gammaproteobacteria</taxon>
        <taxon>Candidatus Kentrum</taxon>
    </lineage>
</organism>
<keyword evidence="6 9" id="KW-0472">Membrane</keyword>
<comment type="similarity">
    <text evidence="2 9">Belongs to the cation transport ATPase (P-type) (TC 3.A.3) family. Type IB subfamily.</text>
</comment>
<evidence type="ECO:0000256" key="7">
    <source>
        <dbReference type="ARBA" id="ARBA00039097"/>
    </source>
</evidence>
<dbReference type="PANTHER" id="PTHR48085">
    <property type="entry name" value="CADMIUM/ZINC-TRANSPORTING ATPASE HMA2-RELATED"/>
    <property type="match status" value="1"/>
</dbReference>
<dbReference type="SFLD" id="SFLDF00027">
    <property type="entry name" value="p-type_atpase"/>
    <property type="match status" value="1"/>
</dbReference>
<reference evidence="11" key="1">
    <citation type="submission" date="2019-02" db="EMBL/GenBank/DDBJ databases">
        <authorList>
            <person name="Gruber-Vodicka R. H."/>
            <person name="Seah K. B. B."/>
        </authorList>
    </citation>
    <scope>NUCLEOTIDE SEQUENCE</scope>
    <source>
        <strain evidence="13">BECK_SA2B12</strain>
        <strain evidence="11">BECK_SA2B15</strain>
        <strain evidence="12">BECK_SA2B20</strain>
    </source>
</reference>
<dbReference type="GO" id="GO:0005886">
    <property type="term" value="C:plasma membrane"/>
    <property type="evidence" value="ECO:0007669"/>
    <property type="project" value="UniProtKB-SubCell"/>
</dbReference>
<keyword evidence="5 9" id="KW-1133">Transmembrane helix</keyword>
<evidence type="ECO:0000256" key="8">
    <source>
        <dbReference type="ARBA" id="ARBA00047308"/>
    </source>
</evidence>
<dbReference type="GO" id="GO:0016887">
    <property type="term" value="F:ATP hydrolysis activity"/>
    <property type="evidence" value="ECO:0007669"/>
    <property type="project" value="InterPro"/>
</dbReference>
<dbReference type="Gene3D" id="3.40.50.1000">
    <property type="entry name" value="HAD superfamily/HAD-like"/>
    <property type="match status" value="1"/>
</dbReference>
<feature type="transmembrane region" description="Helical" evidence="9">
    <location>
        <begin position="102"/>
        <end position="130"/>
    </location>
</feature>
<evidence type="ECO:0000313" key="12">
    <source>
        <dbReference type="EMBL" id="VFJ92333.1"/>
    </source>
</evidence>
<comment type="subcellular location">
    <subcellularLocation>
        <location evidence="9">Cell membrane</location>
    </subcellularLocation>
    <subcellularLocation>
        <location evidence="1">Membrane</location>
    </subcellularLocation>
</comment>
<dbReference type="Pfam" id="PF00702">
    <property type="entry name" value="Hydrolase"/>
    <property type="match status" value="1"/>
</dbReference>
<comment type="catalytic activity">
    <reaction evidence="8">
        <text>Zn(2+)(in) + ATP + H2O = Zn(2+)(out) + ADP + phosphate + H(+)</text>
        <dbReference type="Rhea" id="RHEA:20621"/>
        <dbReference type="ChEBI" id="CHEBI:15377"/>
        <dbReference type="ChEBI" id="CHEBI:15378"/>
        <dbReference type="ChEBI" id="CHEBI:29105"/>
        <dbReference type="ChEBI" id="CHEBI:30616"/>
        <dbReference type="ChEBI" id="CHEBI:43474"/>
        <dbReference type="ChEBI" id="CHEBI:456216"/>
        <dbReference type="EC" id="7.2.2.12"/>
    </reaction>
</comment>
<keyword evidence="9" id="KW-0479">Metal-binding</keyword>
<evidence type="ECO:0000313" key="13">
    <source>
        <dbReference type="EMBL" id="VFJ98946.1"/>
    </source>
</evidence>
<dbReference type="SFLD" id="SFLDS00003">
    <property type="entry name" value="Haloacid_Dehalogenase"/>
    <property type="match status" value="1"/>
</dbReference>
<dbReference type="EC" id="7.2.2.12" evidence="7"/>
<dbReference type="InterPro" id="IPR059000">
    <property type="entry name" value="ATPase_P-type_domA"/>
</dbReference>
<keyword evidence="9" id="KW-0067">ATP-binding</keyword>
<dbReference type="EMBL" id="CAADFG010000029">
    <property type="protein sequence ID" value="VFJ91241.1"/>
    <property type="molecule type" value="Genomic_DNA"/>
</dbReference>
<dbReference type="GO" id="GO:0016463">
    <property type="term" value="F:P-type zinc transporter activity"/>
    <property type="evidence" value="ECO:0007669"/>
    <property type="project" value="UniProtKB-EC"/>
</dbReference>
<comment type="caution">
    <text evidence="9">Lacks conserved residue(s) required for the propagation of feature annotation.</text>
</comment>
<dbReference type="GO" id="GO:0005524">
    <property type="term" value="F:ATP binding"/>
    <property type="evidence" value="ECO:0007669"/>
    <property type="project" value="UniProtKB-UniRule"/>
</dbReference>
<keyword evidence="9" id="KW-0547">Nucleotide-binding</keyword>
<evidence type="ECO:0000256" key="4">
    <source>
        <dbReference type="ARBA" id="ARBA00022967"/>
    </source>
</evidence>
<dbReference type="EMBL" id="CAADFI010000028">
    <property type="protein sequence ID" value="VFJ92333.1"/>
    <property type="molecule type" value="Genomic_DNA"/>
</dbReference>
<dbReference type="SUPFAM" id="SSF56784">
    <property type="entry name" value="HAD-like"/>
    <property type="match status" value="1"/>
</dbReference>
<sequence>MIFLGIEILAGAYLGAKLLEKYRAGSKRLDNAPKVGVGKVGAGKISDHYLKVSVISVGLAIIRHISLPLRLLSTCAIAYSVIPILKQAERSVLKERKVGHDVLVSTLAVMALLTGQYLGLAVGIFIYHVAEKILTKTKNNSKEMLARIFEQKPRNVWVLKSKIEIKVPLDAVNVGDIVVVNTGEIIPIDGIIIEGMAMVDQHTLTGEFQPVEKGTEDNVFASTYIMSGRILVSVEKTGEETVIAEIGDILNHTADFKNQLQLKGEKWADNVAIPILGLSAFALPILGPIGATALINSSFGNRIKLLAPLGTLNHLNLAYQKGILIKDGRAIEALNQVDTLLFDKTGTLTNEQPEVGSIIVCDDENDINSILGYAAVAEGKLDHPIAKAIVRKAKESNLILPDIDDAQYHIGYGITVVTDDITIKVGSLRFMEMIEIVIPEVIEEAIAHSHSNGHTLVIVSINSEIKGAIEIQPKVRPEVKQIISDLRQSGIKHFSIVSGDHKQPTRKLAEALDMDSYFSDALPQDKANIIKKLQKEGKKVGFVGDGINDVLAMKAADVSISIHGATSIATDAAQIILMDDSLSQLPELFELSRSLEANLKNTLRIIMVPVALDIGGAFFLRFNMMNTVILNNIGFLLGLINVMLPYKKVESGR</sequence>
<dbReference type="InterPro" id="IPR001757">
    <property type="entry name" value="P_typ_ATPase"/>
</dbReference>
<keyword evidence="9" id="KW-1003">Cell membrane</keyword>
<feature type="transmembrane region" description="Helical" evidence="9">
    <location>
        <begin position="628"/>
        <end position="646"/>
    </location>
</feature>
<evidence type="ECO:0000256" key="2">
    <source>
        <dbReference type="ARBA" id="ARBA00006024"/>
    </source>
</evidence>
<dbReference type="Gene3D" id="3.40.1110.10">
    <property type="entry name" value="Calcium-transporting ATPase, cytoplasmic domain N"/>
    <property type="match status" value="1"/>
</dbReference>
<dbReference type="SUPFAM" id="SSF81653">
    <property type="entry name" value="Calcium ATPase, transduction domain A"/>
    <property type="match status" value="1"/>
</dbReference>
<keyword evidence="4" id="KW-1278">Translocase</keyword>
<accession>A0A450UFA6</accession>
<dbReference type="EMBL" id="CAADFJ010000027">
    <property type="protein sequence ID" value="VFJ98946.1"/>
    <property type="molecule type" value="Genomic_DNA"/>
</dbReference>
<dbReference type="Gene3D" id="2.70.150.10">
    <property type="entry name" value="Calcium-transporting ATPase, cytoplasmic transduction domain A"/>
    <property type="match status" value="1"/>
</dbReference>
<evidence type="ECO:0000256" key="6">
    <source>
        <dbReference type="ARBA" id="ARBA00023136"/>
    </source>
</evidence>
<dbReference type="GO" id="GO:0046872">
    <property type="term" value="F:metal ion binding"/>
    <property type="evidence" value="ECO:0007669"/>
    <property type="project" value="UniProtKB-KW"/>
</dbReference>
<evidence type="ECO:0000256" key="5">
    <source>
        <dbReference type="ARBA" id="ARBA00022989"/>
    </source>
</evidence>
<dbReference type="InterPro" id="IPR023299">
    <property type="entry name" value="ATPase_P-typ_cyto_dom_N"/>
</dbReference>
<feature type="domain" description="P-type ATPase A" evidence="10">
    <location>
        <begin position="152"/>
        <end position="248"/>
    </location>
</feature>
<dbReference type="PANTHER" id="PTHR48085:SF5">
    <property type="entry name" value="CADMIUM_ZINC-TRANSPORTING ATPASE HMA4-RELATED"/>
    <property type="match status" value="1"/>
</dbReference>
<dbReference type="InterPro" id="IPR044492">
    <property type="entry name" value="P_typ_ATPase_HD_dom"/>
</dbReference>
<feature type="transmembrane region" description="Helical" evidence="9">
    <location>
        <begin position="271"/>
        <end position="295"/>
    </location>
</feature>
<protein>
    <recommendedName>
        <fullName evidence="7">P-type Zn(2+) transporter</fullName>
        <ecNumber evidence="7">7.2.2.12</ecNumber>
    </recommendedName>
</protein>
<dbReference type="NCBIfam" id="TIGR01494">
    <property type="entry name" value="ATPase_P-type"/>
    <property type="match status" value="1"/>
</dbReference>
<proteinExistence type="inferred from homology"/>
<keyword evidence="3 9" id="KW-0812">Transmembrane</keyword>
<evidence type="ECO:0000256" key="1">
    <source>
        <dbReference type="ARBA" id="ARBA00004370"/>
    </source>
</evidence>
<evidence type="ECO:0000256" key="3">
    <source>
        <dbReference type="ARBA" id="ARBA00022692"/>
    </source>
</evidence>
<dbReference type="Pfam" id="PF00122">
    <property type="entry name" value="E1-E2_ATPase"/>
    <property type="match status" value="1"/>
</dbReference>
<dbReference type="AlphaFoldDB" id="A0A450UFA6"/>
<evidence type="ECO:0000313" key="11">
    <source>
        <dbReference type="EMBL" id="VFJ91241.1"/>
    </source>
</evidence>
<evidence type="ECO:0000259" key="10">
    <source>
        <dbReference type="Pfam" id="PF00122"/>
    </source>
</evidence>
<dbReference type="InterPro" id="IPR027256">
    <property type="entry name" value="P-typ_ATPase_IB"/>
</dbReference>
<evidence type="ECO:0000256" key="9">
    <source>
        <dbReference type="RuleBase" id="RU362081"/>
    </source>
</evidence>
<gene>
    <name evidence="11" type="ORF">BECKH772A_GA0070896_100297</name>
    <name evidence="12" type="ORF">BECKH772B_GA0070898_100286</name>
    <name evidence="13" type="ORF">BECKH772C_GA0070978_100277</name>
</gene>
<dbReference type="InterPro" id="IPR018303">
    <property type="entry name" value="ATPase_P-typ_P_site"/>
</dbReference>
<dbReference type="InterPro" id="IPR036412">
    <property type="entry name" value="HAD-like_sf"/>
</dbReference>
<dbReference type="PRINTS" id="PR00119">
    <property type="entry name" value="CATATPASE"/>
</dbReference>
<dbReference type="InterPro" id="IPR023214">
    <property type="entry name" value="HAD_sf"/>
</dbReference>
<dbReference type="InterPro" id="IPR051014">
    <property type="entry name" value="Cation_Transport_ATPase_IB"/>
</dbReference>
<dbReference type="SFLD" id="SFLDG00002">
    <property type="entry name" value="C1.7:_P-type_atpase_like"/>
    <property type="match status" value="1"/>
</dbReference>
<dbReference type="NCBIfam" id="TIGR01525">
    <property type="entry name" value="ATPase-IB_hvy"/>
    <property type="match status" value="1"/>
</dbReference>
<dbReference type="PROSITE" id="PS00154">
    <property type="entry name" value="ATPASE_E1_E2"/>
    <property type="match status" value="1"/>
</dbReference>
<dbReference type="InterPro" id="IPR008250">
    <property type="entry name" value="ATPase_P-typ_transduc_dom_A_sf"/>
</dbReference>
<name>A0A450UFA6_9GAMM</name>